<dbReference type="PANTHER" id="PTHR36927">
    <property type="entry name" value="BLR4337 PROTEIN"/>
    <property type="match status" value="1"/>
</dbReference>
<evidence type="ECO:0000256" key="1">
    <source>
        <dbReference type="SAM" id="Phobius"/>
    </source>
</evidence>
<feature type="transmembrane region" description="Helical" evidence="1">
    <location>
        <begin position="6"/>
        <end position="24"/>
    </location>
</feature>
<reference evidence="4" key="1">
    <citation type="journal article" date="2019" name="Int. J. Syst. Evol. Microbiol.">
        <title>The Global Catalogue of Microorganisms (GCM) 10K type strain sequencing project: providing services to taxonomists for standard genome sequencing and annotation.</title>
        <authorList>
            <consortium name="The Broad Institute Genomics Platform"/>
            <consortium name="The Broad Institute Genome Sequencing Center for Infectious Disease"/>
            <person name="Wu L."/>
            <person name="Ma J."/>
        </authorList>
    </citation>
    <scope>NUCLEOTIDE SEQUENCE [LARGE SCALE GENOMIC DNA]</scope>
    <source>
        <strain evidence="4">KCTC 52368</strain>
    </source>
</reference>
<sequence length="244" mass="28492">MWFLGNILIYTFVFLLLFLFLKKIEDQPLGLRIKRFIGSVWGILTLAILYILESFIVNPGNFELYAETWHGFFLGLISFLFGFLFIYSGKVFWKMICAKRWLFLILGFAFYGVRLFYFELQTPNFLKGIESIAWILALFGFGFKHLNKPSILLAYLSQSAYPVYIIHMAVLYLVSKFIFPLDISAIAKFVASLLITVLSSLFIYEFVIRRITLFRIVFGLKKKNKDEKNLPPYSKNQSIYEYGG</sequence>
<dbReference type="RefSeq" id="WP_377768648.1">
    <property type="nucleotide sequence ID" value="NZ_JBHULB010000083.1"/>
</dbReference>
<evidence type="ECO:0000313" key="3">
    <source>
        <dbReference type="EMBL" id="MFD2589172.1"/>
    </source>
</evidence>
<dbReference type="InterPro" id="IPR050623">
    <property type="entry name" value="Glucan_succinyl_AcylTrfase"/>
</dbReference>
<proteinExistence type="predicted"/>
<dbReference type="EMBL" id="JBHULB010000083">
    <property type="protein sequence ID" value="MFD2589172.1"/>
    <property type="molecule type" value="Genomic_DNA"/>
</dbReference>
<feature type="transmembrane region" description="Helical" evidence="1">
    <location>
        <begin position="124"/>
        <end position="143"/>
    </location>
</feature>
<keyword evidence="1" id="KW-0472">Membrane</keyword>
<organism evidence="3 4">
    <name type="scientific">Croceitalea marina</name>
    <dbReference type="NCBI Taxonomy" id="1775166"/>
    <lineage>
        <taxon>Bacteria</taxon>
        <taxon>Pseudomonadati</taxon>
        <taxon>Bacteroidota</taxon>
        <taxon>Flavobacteriia</taxon>
        <taxon>Flavobacteriales</taxon>
        <taxon>Flavobacteriaceae</taxon>
        <taxon>Croceitalea</taxon>
    </lineage>
</organism>
<keyword evidence="1" id="KW-0812">Transmembrane</keyword>
<keyword evidence="1" id="KW-1133">Transmembrane helix</keyword>
<keyword evidence="3" id="KW-0012">Acyltransferase</keyword>
<dbReference type="InterPro" id="IPR002656">
    <property type="entry name" value="Acyl_transf_3_dom"/>
</dbReference>
<protein>
    <submittedName>
        <fullName evidence="3">Acyltransferase family protein</fullName>
    </submittedName>
</protein>
<feature type="transmembrane region" description="Helical" evidence="1">
    <location>
        <begin position="69"/>
        <end position="89"/>
    </location>
</feature>
<dbReference type="GO" id="GO:0016746">
    <property type="term" value="F:acyltransferase activity"/>
    <property type="evidence" value="ECO:0007669"/>
    <property type="project" value="UniProtKB-KW"/>
</dbReference>
<accession>A0ABW5N111</accession>
<comment type="caution">
    <text evidence="3">The sequence shown here is derived from an EMBL/GenBank/DDBJ whole genome shotgun (WGS) entry which is preliminary data.</text>
</comment>
<keyword evidence="4" id="KW-1185">Reference proteome</keyword>
<feature type="transmembrane region" description="Helical" evidence="1">
    <location>
        <begin position="36"/>
        <end position="57"/>
    </location>
</feature>
<dbReference type="Pfam" id="PF01757">
    <property type="entry name" value="Acyl_transf_3"/>
    <property type="match status" value="1"/>
</dbReference>
<gene>
    <name evidence="3" type="ORF">ACFSQJ_19770</name>
</gene>
<dbReference type="Proteomes" id="UP001597526">
    <property type="component" value="Unassembled WGS sequence"/>
</dbReference>
<feature type="domain" description="Acyltransferase 3" evidence="2">
    <location>
        <begin position="1"/>
        <end position="204"/>
    </location>
</feature>
<evidence type="ECO:0000259" key="2">
    <source>
        <dbReference type="Pfam" id="PF01757"/>
    </source>
</evidence>
<name>A0ABW5N111_9FLAO</name>
<dbReference type="PANTHER" id="PTHR36927:SF3">
    <property type="entry name" value="GLUCANS BIOSYNTHESIS PROTEIN C"/>
    <property type="match status" value="1"/>
</dbReference>
<evidence type="ECO:0000313" key="4">
    <source>
        <dbReference type="Proteomes" id="UP001597526"/>
    </source>
</evidence>
<feature type="transmembrane region" description="Helical" evidence="1">
    <location>
        <begin position="101"/>
        <end position="118"/>
    </location>
</feature>
<keyword evidence="3" id="KW-0808">Transferase</keyword>
<feature type="transmembrane region" description="Helical" evidence="1">
    <location>
        <begin position="152"/>
        <end position="174"/>
    </location>
</feature>
<feature type="transmembrane region" description="Helical" evidence="1">
    <location>
        <begin position="186"/>
        <end position="207"/>
    </location>
</feature>